<accession>A0A0R1W3S9</accession>
<keyword evidence="5" id="KW-1185">Reference proteome</keyword>
<dbReference type="Pfam" id="PF00857">
    <property type="entry name" value="Isochorismatase"/>
    <property type="match status" value="1"/>
</dbReference>
<dbReference type="RefSeq" id="WP_010621844.1">
    <property type="nucleotide sequence ID" value="NZ_AZGF01000009.1"/>
</dbReference>
<feature type="domain" description="Isochorismatase-like" evidence="3">
    <location>
        <begin position="10"/>
        <end position="166"/>
    </location>
</feature>
<dbReference type="SUPFAM" id="SSF52499">
    <property type="entry name" value="Isochorismatase-like hydrolases"/>
    <property type="match status" value="1"/>
</dbReference>
<gene>
    <name evidence="4" type="ORF">FD16_GL002512</name>
</gene>
<evidence type="ECO:0000256" key="2">
    <source>
        <dbReference type="ARBA" id="ARBA00022801"/>
    </source>
</evidence>
<proteinExistence type="inferred from homology"/>
<dbReference type="PANTHER" id="PTHR43540">
    <property type="entry name" value="PEROXYUREIDOACRYLATE/UREIDOACRYLATE AMIDOHYDROLASE-RELATED"/>
    <property type="match status" value="1"/>
</dbReference>
<dbReference type="InterPro" id="IPR000868">
    <property type="entry name" value="Isochorismatase-like_dom"/>
</dbReference>
<name>A0A0R1W3S9_9LACO</name>
<reference evidence="4 5" key="1">
    <citation type="journal article" date="2015" name="Genome Announc.">
        <title>Expanding the biotechnology potential of lactobacilli through comparative genomics of 213 strains and associated genera.</title>
        <authorList>
            <person name="Sun Z."/>
            <person name="Harris H.M."/>
            <person name="McCann A."/>
            <person name="Guo C."/>
            <person name="Argimon S."/>
            <person name="Zhang W."/>
            <person name="Yang X."/>
            <person name="Jeffery I.B."/>
            <person name="Cooney J.C."/>
            <person name="Kagawa T.F."/>
            <person name="Liu W."/>
            <person name="Song Y."/>
            <person name="Salvetti E."/>
            <person name="Wrobel A."/>
            <person name="Rasinkangas P."/>
            <person name="Parkhill J."/>
            <person name="Rea M.C."/>
            <person name="O'Sullivan O."/>
            <person name="Ritari J."/>
            <person name="Douillard F.P."/>
            <person name="Paul Ross R."/>
            <person name="Yang R."/>
            <person name="Briner A.E."/>
            <person name="Felis G.E."/>
            <person name="de Vos W.M."/>
            <person name="Barrangou R."/>
            <person name="Klaenhammer T.R."/>
            <person name="Caufield P.W."/>
            <person name="Cui Y."/>
            <person name="Zhang H."/>
            <person name="O'Toole P.W."/>
        </authorList>
    </citation>
    <scope>NUCLEOTIDE SEQUENCE [LARGE SCALE GENOMIC DNA]</scope>
    <source>
        <strain evidence="4 5">DSM 5007</strain>
    </source>
</reference>
<evidence type="ECO:0000259" key="3">
    <source>
        <dbReference type="Pfam" id="PF00857"/>
    </source>
</evidence>
<protein>
    <submittedName>
        <fullName evidence="4">Isochorismatase</fullName>
    </submittedName>
</protein>
<dbReference type="InterPro" id="IPR036380">
    <property type="entry name" value="Isochorismatase-like_sf"/>
</dbReference>
<dbReference type="AlphaFoldDB" id="A0A0R1W3S9"/>
<evidence type="ECO:0000313" key="4">
    <source>
        <dbReference type="EMBL" id="KRM12327.1"/>
    </source>
</evidence>
<dbReference type="STRING" id="1423807.FD16_GL002512"/>
<dbReference type="Proteomes" id="UP000051820">
    <property type="component" value="Unassembled WGS sequence"/>
</dbReference>
<comment type="similarity">
    <text evidence="1">Belongs to the isochorismatase family.</text>
</comment>
<keyword evidence="2" id="KW-0378">Hydrolase</keyword>
<evidence type="ECO:0000313" key="5">
    <source>
        <dbReference type="Proteomes" id="UP000051820"/>
    </source>
</evidence>
<sequence>MTQLKSEDITALIILDVQAGSRWLSKYIFRGAVPDSYEQIVTRDQEIADAFMKKGWPIFVVTSRPAFLPASLGDRFAFSLVNVRQAANVFKLDKTRPDAFKNTDLMTLLKRQQIKKTVIIGCTIDNTVTKTVKTAETNGLATLVIADASAARSLSVHQKAASAFKHVENTAEILKRIQ</sequence>
<comment type="caution">
    <text evidence="4">The sequence shown here is derived from an EMBL/GenBank/DDBJ whole genome shotgun (WGS) entry which is preliminary data.</text>
</comment>
<evidence type="ECO:0000256" key="1">
    <source>
        <dbReference type="ARBA" id="ARBA00006336"/>
    </source>
</evidence>
<dbReference type="PATRIC" id="fig|1423807.3.peg.2597"/>
<dbReference type="InterPro" id="IPR050272">
    <property type="entry name" value="Isochorismatase-like_hydrls"/>
</dbReference>
<dbReference type="EMBL" id="AZGF01000009">
    <property type="protein sequence ID" value="KRM12327.1"/>
    <property type="molecule type" value="Genomic_DNA"/>
</dbReference>
<organism evidence="4 5">
    <name type="scientific">Paucilactobacillus suebicus DSM 5007 = KCTC 3549</name>
    <dbReference type="NCBI Taxonomy" id="1423807"/>
    <lineage>
        <taxon>Bacteria</taxon>
        <taxon>Bacillati</taxon>
        <taxon>Bacillota</taxon>
        <taxon>Bacilli</taxon>
        <taxon>Lactobacillales</taxon>
        <taxon>Lactobacillaceae</taxon>
        <taxon>Paucilactobacillus</taxon>
    </lineage>
</organism>
<dbReference type="GO" id="GO:0016787">
    <property type="term" value="F:hydrolase activity"/>
    <property type="evidence" value="ECO:0007669"/>
    <property type="project" value="UniProtKB-KW"/>
</dbReference>
<dbReference type="OrthoDB" id="4832958at2"/>
<dbReference type="Gene3D" id="3.40.50.850">
    <property type="entry name" value="Isochorismatase-like"/>
    <property type="match status" value="1"/>
</dbReference>
<dbReference type="PANTHER" id="PTHR43540:SF1">
    <property type="entry name" value="ISOCHORISMATASE HYDROLASE"/>
    <property type="match status" value="1"/>
</dbReference>
<dbReference type="eggNOG" id="COG1335">
    <property type="taxonomic scope" value="Bacteria"/>
</dbReference>